<evidence type="ECO:0000313" key="2">
    <source>
        <dbReference type="Proteomes" id="UP000185944"/>
    </source>
</evidence>
<dbReference type="AlphaFoldDB" id="A0A177EEJ4"/>
<dbReference type="GeneID" id="93647045"/>
<dbReference type="Pfam" id="PF05291">
    <property type="entry name" value="Bystin"/>
    <property type="match status" value="1"/>
</dbReference>
<comment type="caution">
    <text evidence="1">The sequence shown here is derived from an EMBL/GenBank/DDBJ whole genome shotgun (WGS) entry which is preliminary data.</text>
</comment>
<gene>
    <name evidence="1" type="ORF">NEDG_00695</name>
</gene>
<evidence type="ECO:0000313" key="1">
    <source>
        <dbReference type="EMBL" id="OAG29562.1"/>
    </source>
</evidence>
<sequence length="268" mass="30589">MDIGRRVISELNNGSGYCDILSRNCEELEKLEEDIQRGEVPSVFRLHSKDSALAPKTPEEFLLLLELVDLRKSKFCTLKEITDRVVGYPLNYYPVKLKVAEVFHDLGKKHIATYKRLEQSLFNGMTLIITKNTKAFTEGVIKPWLEAGMSSTASLVLSRVIMKGGSERVYMEEFIMDMVGCTRSPCVSTLLTSVLIKKIKLSEITLNAVFRYIVDGDKSNGRYLIWNKMVLVFVRGYKKAIDMSAIKELYVESTAKIEREIVRELQEQ</sequence>
<dbReference type="EMBL" id="LTDL01000040">
    <property type="protein sequence ID" value="OAG29562.1"/>
    <property type="molecule type" value="Genomic_DNA"/>
</dbReference>
<dbReference type="RefSeq" id="XP_067544210.1">
    <property type="nucleotide sequence ID" value="XM_067688113.1"/>
</dbReference>
<organism evidence="1 2">
    <name type="scientific">Nematocida displodere</name>
    <dbReference type="NCBI Taxonomy" id="1805483"/>
    <lineage>
        <taxon>Eukaryota</taxon>
        <taxon>Fungi</taxon>
        <taxon>Fungi incertae sedis</taxon>
        <taxon>Microsporidia</taxon>
        <taxon>Nematocida</taxon>
    </lineage>
</organism>
<accession>A0A177EEJ4</accession>
<dbReference type="STRING" id="1805483.A0A177EEJ4"/>
<protein>
    <submittedName>
        <fullName evidence="1">Essential nuclear protein 1</fullName>
    </submittedName>
</protein>
<reference evidence="1 2" key="1">
    <citation type="submission" date="2016-02" db="EMBL/GenBank/DDBJ databases">
        <title>Discovery of a natural microsporidian pathogen with a broad tissue tropism in Caenorhabditis elegans.</title>
        <authorList>
            <person name="Luallen R.J."/>
            <person name="Reinke A.W."/>
            <person name="Tong L."/>
            <person name="Botts M.R."/>
            <person name="Felix M.-A."/>
            <person name="Troemel E.R."/>
        </authorList>
    </citation>
    <scope>NUCLEOTIDE SEQUENCE [LARGE SCALE GENOMIC DNA]</scope>
    <source>
        <strain evidence="1 2">JUm2807</strain>
    </source>
</reference>
<dbReference type="OrthoDB" id="2192561at2759"/>
<proteinExistence type="predicted"/>
<dbReference type="Proteomes" id="UP000185944">
    <property type="component" value="Unassembled WGS sequence"/>
</dbReference>
<dbReference type="VEuPathDB" id="MicrosporidiaDB:NEDG_00695"/>
<name>A0A177EEJ4_9MICR</name>
<keyword evidence="2" id="KW-1185">Reference proteome</keyword>
<dbReference type="InterPro" id="IPR007955">
    <property type="entry name" value="Bystin"/>
</dbReference>